<dbReference type="Proteomes" id="UP001221302">
    <property type="component" value="Unassembled WGS sequence"/>
</dbReference>
<feature type="binding site" evidence="3">
    <location>
        <position position="38"/>
    </location>
    <ligand>
        <name>a divalent metal cation</name>
        <dbReference type="ChEBI" id="CHEBI:60240"/>
    </ligand>
</feature>
<dbReference type="Gene3D" id="2.120.10.30">
    <property type="entry name" value="TolB, C-terminal domain"/>
    <property type="match status" value="1"/>
</dbReference>
<organism evidence="5 6">
    <name type="scientific">Stygiobacter electus</name>
    <dbReference type="NCBI Taxonomy" id="3032292"/>
    <lineage>
        <taxon>Bacteria</taxon>
        <taxon>Pseudomonadati</taxon>
        <taxon>Ignavibacteriota</taxon>
        <taxon>Ignavibacteria</taxon>
        <taxon>Ignavibacteriales</taxon>
        <taxon>Melioribacteraceae</taxon>
        <taxon>Stygiobacter</taxon>
    </lineage>
</organism>
<feature type="binding site" evidence="3">
    <location>
        <position position="176"/>
    </location>
    <ligand>
        <name>a divalent metal cation</name>
        <dbReference type="ChEBI" id="CHEBI:60240"/>
    </ligand>
</feature>
<feature type="non-terminal residue" evidence="5">
    <location>
        <position position="300"/>
    </location>
</feature>
<comment type="caution">
    <text evidence="5">The sequence shown here is derived from an EMBL/GenBank/DDBJ whole genome shotgun (WGS) entry which is preliminary data.</text>
</comment>
<comment type="cofactor">
    <cofactor evidence="3">
        <name>Zn(2+)</name>
        <dbReference type="ChEBI" id="CHEBI:29105"/>
    </cofactor>
    <text evidence="3">Binds 1 divalent metal cation per subunit.</text>
</comment>
<evidence type="ECO:0000259" key="4">
    <source>
        <dbReference type="Pfam" id="PF08450"/>
    </source>
</evidence>
<dbReference type="GO" id="GO:0046872">
    <property type="term" value="F:metal ion binding"/>
    <property type="evidence" value="ECO:0007669"/>
    <property type="project" value="UniProtKB-KW"/>
</dbReference>
<evidence type="ECO:0000256" key="1">
    <source>
        <dbReference type="ARBA" id="ARBA00022801"/>
    </source>
</evidence>
<dbReference type="GO" id="GO:0016787">
    <property type="term" value="F:hydrolase activity"/>
    <property type="evidence" value="ECO:0007669"/>
    <property type="project" value="UniProtKB-KW"/>
</dbReference>
<feature type="binding site" evidence="3">
    <location>
        <position position="126"/>
    </location>
    <ligand>
        <name>substrate</name>
    </ligand>
</feature>
<name>A0AAE3TDR8_9BACT</name>
<keyword evidence="1" id="KW-0378">Hydrolase</keyword>
<dbReference type="PRINTS" id="PR01790">
    <property type="entry name" value="SMP30FAMILY"/>
</dbReference>
<feature type="binding site" evidence="3">
    <location>
        <position position="223"/>
    </location>
    <ligand>
        <name>a divalent metal cation</name>
        <dbReference type="ChEBI" id="CHEBI:60240"/>
    </ligand>
</feature>
<dbReference type="InterPro" id="IPR051262">
    <property type="entry name" value="SMP-30/CGR1_Lactonase"/>
</dbReference>
<reference evidence="5" key="1">
    <citation type="submission" date="2023-03" db="EMBL/GenBank/DDBJ databases">
        <title>Stygiobacter electus gen. nov., sp. nov., facultatively anaerobic thermotolerant bacterium of the class Ignavibacteria from a well of Yessentuki mineral water deposit.</title>
        <authorList>
            <person name="Podosokorskaya O.A."/>
            <person name="Elcheninov A.G."/>
            <person name="Petrova N.F."/>
            <person name="Zavarzina D.G."/>
            <person name="Kublanov I.V."/>
            <person name="Merkel A.Y."/>
        </authorList>
    </citation>
    <scope>NUCLEOTIDE SEQUENCE</scope>
    <source>
        <strain evidence="5">09-Me</strain>
    </source>
</reference>
<feature type="active site" description="Proton donor/acceptor" evidence="2">
    <location>
        <position position="223"/>
    </location>
</feature>
<feature type="binding site" evidence="3">
    <location>
        <position position="128"/>
    </location>
    <ligand>
        <name>substrate</name>
    </ligand>
</feature>
<dbReference type="InterPro" id="IPR005511">
    <property type="entry name" value="SMP-30"/>
</dbReference>
<dbReference type="AlphaFoldDB" id="A0AAE3TDR8"/>
<evidence type="ECO:0000313" key="5">
    <source>
        <dbReference type="EMBL" id="MDF1611702.1"/>
    </source>
</evidence>
<keyword evidence="3" id="KW-0862">Zinc</keyword>
<accession>A0AAE3TDR8</accession>
<dbReference type="InterPro" id="IPR013658">
    <property type="entry name" value="SGL"/>
</dbReference>
<dbReference type="EMBL" id="JARGDL010000006">
    <property type="protein sequence ID" value="MDF1611702.1"/>
    <property type="molecule type" value="Genomic_DNA"/>
</dbReference>
<keyword evidence="3" id="KW-0479">Metal-binding</keyword>
<feature type="domain" description="SMP-30/Gluconolactonase/LRE-like region" evidence="4">
    <location>
        <begin position="36"/>
        <end position="279"/>
    </location>
</feature>
<gene>
    <name evidence="5" type="ORF">P0M35_06045</name>
</gene>
<dbReference type="PANTHER" id="PTHR47572">
    <property type="entry name" value="LIPOPROTEIN-RELATED"/>
    <property type="match status" value="1"/>
</dbReference>
<sequence>MKYFFSMIIPFFFCVNIYSQTIDNIEFVKVAENQKFPEGPAWNGNDAIYSSNCYGDWITRISNSKADTFIIKPTKPFNFGKTNGLTFDKEGNLFVCDYGEGKILKINKKGETTIYADGYLGEKFNRPNDLAFDKYGNLYFTDPKSYDKNLLDGRIFMIEKKSKKVILIWDSLAFPNGIAFSKDGKNLFVCESAKNRILKFDVMKKGRIKNQTVFIELPGGDPDGIAFDIKGNLYVAHFGGQAIIVISPTGEIIKKIQTPGKKPSNIEFAGHDMRDLFLTEDETNCVYKTRVEIPGLKLFN</sequence>
<dbReference type="PANTHER" id="PTHR47572:SF4">
    <property type="entry name" value="LACTONASE DRP35"/>
    <property type="match status" value="1"/>
</dbReference>
<evidence type="ECO:0000313" key="6">
    <source>
        <dbReference type="Proteomes" id="UP001221302"/>
    </source>
</evidence>
<dbReference type="CDD" id="cd05819">
    <property type="entry name" value="NHL"/>
    <property type="match status" value="1"/>
</dbReference>
<dbReference type="RefSeq" id="WP_321535469.1">
    <property type="nucleotide sequence ID" value="NZ_JARGDL010000006.1"/>
</dbReference>
<dbReference type="Pfam" id="PF08450">
    <property type="entry name" value="SGL"/>
    <property type="match status" value="1"/>
</dbReference>
<dbReference type="SUPFAM" id="SSF63829">
    <property type="entry name" value="Calcium-dependent phosphotriesterase"/>
    <property type="match status" value="1"/>
</dbReference>
<evidence type="ECO:0000256" key="3">
    <source>
        <dbReference type="PIRSR" id="PIRSR605511-2"/>
    </source>
</evidence>
<evidence type="ECO:0000256" key="2">
    <source>
        <dbReference type="PIRSR" id="PIRSR605511-1"/>
    </source>
</evidence>
<protein>
    <submittedName>
        <fullName evidence="5">SMP-30/gluconolactonase/LRE family protein</fullName>
    </submittedName>
</protein>
<proteinExistence type="predicted"/>
<keyword evidence="6" id="KW-1185">Reference proteome</keyword>
<dbReference type="InterPro" id="IPR011042">
    <property type="entry name" value="6-blade_b-propeller_TolB-like"/>
</dbReference>